<evidence type="ECO:0000256" key="3">
    <source>
        <dbReference type="SAM" id="Coils"/>
    </source>
</evidence>
<evidence type="ECO:0000313" key="5">
    <source>
        <dbReference type="EMBL" id="EFC06343.1"/>
    </source>
</evidence>
<dbReference type="STRING" id="679192.HMPREF9013_1051"/>
<evidence type="ECO:0000256" key="1">
    <source>
        <dbReference type="ARBA" id="ARBA00005541"/>
    </source>
</evidence>
<protein>
    <submittedName>
        <fullName evidence="5">Toxic anion resistance protein TelA</fullName>
    </submittedName>
</protein>
<feature type="coiled-coil region" evidence="3">
    <location>
        <begin position="350"/>
        <end position="377"/>
    </location>
</feature>
<dbReference type="Proteomes" id="UP000005017">
    <property type="component" value="Unassembled WGS sequence"/>
</dbReference>
<keyword evidence="6" id="KW-1185">Reference proteome</keyword>
<keyword evidence="3" id="KW-0175">Coiled coil</keyword>
<evidence type="ECO:0000313" key="6">
    <source>
        <dbReference type="Proteomes" id="UP000005017"/>
    </source>
</evidence>
<organism evidence="5 6">
    <name type="scientific">Bulleidia extructa W1219</name>
    <dbReference type="NCBI Taxonomy" id="679192"/>
    <lineage>
        <taxon>Bacteria</taxon>
        <taxon>Bacillati</taxon>
        <taxon>Bacillota</taxon>
        <taxon>Erysipelotrichia</taxon>
        <taxon>Erysipelotrichales</taxon>
        <taxon>Erysipelotrichaceae</taxon>
        <taxon>Bulleidia</taxon>
    </lineage>
</organism>
<dbReference type="OrthoDB" id="9768858at2"/>
<dbReference type="PANTHER" id="PTHR38432:SF1">
    <property type="entry name" value="TELA-LIKE PROTEIN SAOUHSC_01408"/>
    <property type="match status" value="1"/>
</dbReference>
<reference evidence="6" key="1">
    <citation type="submission" date="2009-12" db="EMBL/GenBank/DDBJ databases">
        <title>Sequence of Clostridiales genomosp. BVAB3 str. UPII9-5.</title>
        <authorList>
            <person name="Madupu R."/>
            <person name="Durkin A.S."/>
            <person name="Torralba M."/>
            <person name="Methe B."/>
            <person name="Sutton G.G."/>
            <person name="Strausberg R.L."/>
            <person name="Nelson K.E."/>
        </authorList>
    </citation>
    <scope>NUCLEOTIDE SEQUENCE [LARGE SCALE GENOMIC DNA]</scope>
    <source>
        <strain evidence="6">W1219</strain>
    </source>
</reference>
<dbReference type="InterPro" id="IPR008863">
    <property type="entry name" value="Toxic_anion-R_TelA"/>
</dbReference>
<dbReference type="EMBL" id="ADFR01000002">
    <property type="protein sequence ID" value="EFC06343.1"/>
    <property type="molecule type" value="Genomic_DNA"/>
</dbReference>
<dbReference type="Pfam" id="PF05816">
    <property type="entry name" value="TelA"/>
    <property type="match status" value="1"/>
</dbReference>
<gene>
    <name evidence="5" type="primary">telA</name>
    <name evidence="5" type="ORF">HMPREF9013_1051</name>
</gene>
<dbReference type="PANTHER" id="PTHR38432">
    <property type="entry name" value="TELA-LIKE PROTEIN SAOUHSC_01408"/>
    <property type="match status" value="1"/>
</dbReference>
<feature type="region of interest" description="Disordered" evidence="4">
    <location>
        <begin position="1"/>
        <end position="44"/>
    </location>
</feature>
<comment type="similarity">
    <text evidence="1 2">Belongs to the TelA family.</text>
</comment>
<evidence type="ECO:0000256" key="2">
    <source>
        <dbReference type="PIRNR" id="PIRNR026508"/>
    </source>
</evidence>
<evidence type="ECO:0000256" key="4">
    <source>
        <dbReference type="SAM" id="MobiDB-lite"/>
    </source>
</evidence>
<proteinExistence type="inferred from homology"/>
<name>D2MMR7_9FIRM</name>
<dbReference type="RefSeq" id="WP_006626688.1">
    <property type="nucleotide sequence ID" value="NZ_ADFR01000002.1"/>
</dbReference>
<feature type="compositionally biased region" description="Basic and acidic residues" evidence="4">
    <location>
        <begin position="20"/>
        <end position="36"/>
    </location>
</feature>
<accession>D2MMR7</accession>
<dbReference type="PIRSF" id="PIRSF026508">
    <property type="entry name" value="TelA"/>
    <property type="match status" value="1"/>
</dbReference>
<dbReference type="eggNOG" id="COG3853">
    <property type="taxonomic scope" value="Bacteria"/>
</dbReference>
<dbReference type="AlphaFoldDB" id="D2MMR7"/>
<comment type="caution">
    <text evidence="5">The sequence shown here is derived from an EMBL/GenBank/DDBJ whole genome shotgun (WGS) entry which is preliminary data.</text>
</comment>
<sequence>MSEKLERQQSEVTLTLTPTLEEKEDKTEVTEEKELLQDPISEDQLNEKEKQMISDFSKKINIEDATTILQYGSSAQKKISDFSESTLKNVKTKDLGEIGHLLGNLVTQLKDTGYAEEKKGFFAELFGRGKEKIVVRYEDAEKNVSKIANVLEDHQITLMKDISMLDELYVRNQENIKELDMYILAGRRKLQEVRKEDLPPLREKAQASGLPEDAQRANDLEQAIIRFEKKLHDLELTRQVSVQMAPQIRLVQNNDTVMTEKIQSTLVNTIPLWKNQIVLSLGIHHSKKALEAQREVSEMTNVLLKKNAETLHQATVDTARESERGIVDLETLQHTNEELIQTLDEVLTIQKEGHEKREAAEMELRRIENQLSAKLLEQRK</sequence>